<feature type="region of interest" description="Disordered" evidence="1">
    <location>
        <begin position="40"/>
        <end position="59"/>
    </location>
</feature>
<sequence length="236" mass="25551">MPKKCPPGVICFENITLVLFLIIACIIIYLAYTQYNRSSVSSSSSSTSSPPYSQNINISPQYGNGGGGGGFLDLIPSFGSGYTRGPADVLLNPYTPPLRDDRYFNQYGGGGGGGGGSRGWGGGGGDIRGGIPINVPTRSVNTEYRQVGILTRVNGAETILSLMGRPLFPNRDKWQFYTMSDKNQSVKLPVTYKRRSCTSDQGCDNIYNGDTVYVEGYNDAFKATIYDTAMQYSIPF</sequence>
<dbReference type="InterPro" id="IPR043929">
    <property type="entry name" value="DUF5755"/>
</dbReference>
<feature type="transmembrane region" description="Helical" evidence="2">
    <location>
        <begin position="12"/>
        <end position="32"/>
    </location>
</feature>
<dbReference type="PROSITE" id="PS51257">
    <property type="entry name" value="PROKAR_LIPOPROTEIN"/>
    <property type="match status" value="1"/>
</dbReference>
<feature type="compositionally biased region" description="Polar residues" evidence="1">
    <location>
        <begin position="50"/>
        <end position="59"/>
    </location>
</feature>
<dbReference type="Pfam" id="PF19059">
    <property type="entry name" value="DUF5755"/>
    <property type="match status" value="1"/>
</dbReference>
<proteinExistence type="predicted"/>
<evidence type="ECO:0000256" key="1">
    <source>
        <dbReference type="SAM" id="MobiDB-lite"/>
    </source>
</evidence>
<reference evidence="3" key="1">
    <citation type="submission" date="2020-05" db="EMBL/GenBank/DDBJ databases">
        <authorList>
            <person name="Chiriac C."/>
            <person name="Salcher M."/>
            <person name="Ghai R."/>
            <person name="Kavagutti S V."/>
        </authorList>
    </citation>
    <scope>NUCLEOTIDE SEQUENCE</scope>
</reference>
<keyword evidence="2" id="KW-0812">Transmembrane</keyword>
<dbReference type="EMBL" id="CAFAAY010000147">
    <property type="protein sequence ID" value="CAB4824649.1"/>
    <property type="molecule type" value="Genomic_DNA"/>
</dbReference>
<feature type="compositionally biased region" description="Low complexity" evidence="1">
    <location>
        <begin position="40"/>
        <end position="49"/>
    </location>
</feature>
<keyword evidence="2" id="KW-1133">Transmembrane helix</keyword>
<gene>
    <name evidence="3" type="ORF">UFOPK3124_01239</name>
</gene>
<protein>
    <submittedName>
        <fullName evidence="3">Unannotated protein</fullName>
    </submittedName>
</protein>
<accession>A0A6J6ZW91</accession>
<dbReference type="AlphaFoldDB" id="A0A6J6ZW91"/>
<organism evidence="3">
    <name type="scientific">freshwater metagenome</name>
    <dbReference type="NCBI Taxonomy" id="449393"/>
    <lineage>
        <taxon>unclassified sequences</taxon>
        <taxon>metagenomes</taxon>
        <taxon>ecological metagenomes</taxon>
    </lineage>
</organism>
<keyword evidence="2" id="KW-0472">Membrane</keyword>
<evidence type="ECO:0000256" key="2">
    <source>
        <dbReference type="SAM" id="Phobius"/>
    </source>
</evidence>
<evidence type="ECO:0000313" key="3">
    <source>
        <dbReference type="EMBL" id="CAB4824649.1"/>
    </source>
</evidence>
<name>A0A6J6ZW91_9ZZZZ</name>